<organism evidence="1 2">
    <name type="scientific">Aspergillus felis</name>
    <dbReference type="NCBI Taxonomy" id="1287682"/>
    <lineage>
        <taxon>Eukaryota</taxon>
        <taxon>Fungi</taxon>
        <taxon>Dikarya</taxon>
        <taxon>Ascomycota</taxon>
        <taxon>Pezizomycotina</taxon>
        <taxon>Eurotiomycetes</taxon>
        <taxon>Eurotiomycetidae</taxon>
        <taxon>Eurotiales</taxon>
        <taxon>Aspergillaceae</taxon>
        <taxon>Aspergillus</taxon>
        <taxon>Aspergillus subgen. Fumigati</taxon>
    </lineage>
</organism>
<proteinExistence type="predicted"/>
<protein>
    <submittedName>
        <fullName evidence="1">Uncharacterized protein</fullName>
    </submittedName>
</protein>
<accession>A0A8H6QE52</accession>
<evidence type="ECO:0000313" key="1">
    <source>
        <dbReference type="EMBL" id="KAF7172005.1"/>
    </source>
</evidence>
<dbReference type="AlphaFoldDB" id="A0A8H6QE52"/>
<name>A0A8H6QE52_9EURO</name>
<reference evidence="1" key="1">
    <citation type="submission" date="2020-06" db="EMBL/GenBank/DDBJ databases">
        <title>Draft genome sequences of strains closely related to Aspergillus parafelis and Aspergillus hiratsukae.</title>
        <authorList>
            <person name="Dos Santos R.A.C."/>
            <person name="Rivero-Menendez O."/>
            <person name="Steenwyk J.L."/>
            <person name="Mead M.E."/>
            <person name="Goldman G.H."/>
            <person name="Alastruey-Izquierdo A."/>
            <person name="Rokas A."/>
        </authorList>
    </citation>
    <scope>NUCLEOTIDE SEQUENCE</scope>
    <source>
        <strain evidence="1">CNM-CM5623</strain>
    </source>
</reference>
<evidence type="ECO:0000313" key="2">
    <source>
        <dbReference type="Proteomes" id="UP000654922"/>
    </source>
</evidence>
<dbReference type="EMBL" id="JACBAE010001157">
    <property type="protein sequence ID" value="KAF7172005.1"/>
    <property type="molecule type" value="Genomic_DNA"/>
</dbReference>
<gene>
    <name evidence="1" type="ORF">CNMCM5623_004251</name>
</gene>
<comment type="caution">
    <text evidence="1">The sequence shown here is derived from an EMBL/GenBank/DDBJ whole genome shotgun (WGS) entry which is preliminary data.</text>
</comment>
<sequence length="89" mass="9196">MAVVGRCSRSPASRGDRAAKSMAVEGGEGVPAAHMADLAVQLDQVDGLVAKDVLGPLVWKVSKIVSRPGSTDLAFLDEITDYLLPSSSG</sequence>
<dbReference type="Proteomes" id="UP000654922">
    <property type="component" value="Unassembled WGS sequence"/>
</dbReference>